<protein>
    <submittedName>
        <fullName evidence="5">AraC family transcriptional regulator ligand-binding domain-containing protein</fullName>
    </submittedName>
</protein>
<dbReference type="InterPro" id="IPR018060">
    <property type="entry name" value="HTH_AraC"/>
</dbReference>
<dbReference type="SMART" id="SM00342">
    <property type="entry name" value="HTH_ARAC"/>
    <property type="match status" value="1"/>
</dbReference>
<evidence type="ECO:0000256" key="1">
    <source>
        <dbReference type="ARBA" id="ARBA00023015"/>
    </source>
</evidence>
<evidence type="ECO:0000256" key="3">
    <source>
        <dbReference type="ARBA" id="ARBA00023163"/>
    </source>
</evidence>
<dbReference type="PROSITE" id="PS01124">
    <property type="entry name" value="HTH_ARAC_FAMILY_2"/>
    <property type="match status" value="1"/>
</dbReference>
<reference evidence="5 6" key="1">
    <citation type="submission" date="2020-07" db="EMBL/GenBank/DDBJ databases">
        <title>Halieaceae bacterium, F7430, whole genome shotgun sequencing project.</title>
        <authorList>
            <person name="Jiang S."/>
            <person name="Liu Z.W."/>
            <person name="Du Z.J."/>
        </authorList>
    </citation>
    <scope>NUCLEOTIDE SEQUENCE [LARGE SCALE GENOMIC DNA]</scope>
    <source>
        <strain evidence="5 6">F7430</strain>
    </source>
</reference>
<dbReference type="Gene3D" id="1.10.10.60">
    <property type="entry name" value="Homeodomain-like"/>
    <property type="match status" value="1"/>
</dbReference>
<dbReference type="PANTHER" id="PTHR47894">
    <property type="entry name" value="HTH-TYPE TRANSCRIPTIONAL REGULATOR GADX"/>
    <property type="match status" value="1"/>
</dbReference>
<evidence type="ECO:0000259" key="4">
    <source>
        <dbReference type="PROSITE" id="PS01124"/>
    </source>
</evidence>
<dbReference type="EMBL" id="JACFXU010000017">
    <property type="protein sequence ID" value="MBA6414021.1"/>
    <property type="molecule type" value="Genomic_DNA"/>
</dbReference>
<keyword evidence="6" id="KW-1185">Reference proteome</keyword>
<dbReference type="GO" id="GO:0000976">
    <property type="term" value="F:transcription cis-regulatory region binding"/>
    <property type="evidence" value="ECO:0007669"/>
    <property type="project" value="TreeGrafter"/>
</dbReference>
<name>A0A7W2YJX1_9GAMM</name>
<dbReference type="RefSeq" id="WP_182174471.1">
    <property type="nucleotide sequence ID" value="NZ_JACFXU010000017.1"/>
</dbReference>
<accession>A0A7W2YJX1</accession>
<dbReference type="AlphaFoldDB" id="A0A7W2YJX1"/>
<keyword evidence="2" id="KW-0238">DNA-binding</keyword>
<feature type="domain" description="HTH araC/xylS-type" evidence="4">
    <location>
        <begin position="231"/>
        <end position="333"/>
    </location>
</feature>
<evidence type="ECO:0000256" key="2">
    <source>
        <dbReference type="ARBA" id="ARBA00023125"/>
    </source>
</evidence>
<dbReference type="Proteomes" id="UP000539350">
    <property type="component" value="Unassembled WGS sequence"/>
</dbReference>
<keyword evidence="1" id="KW-0805">Transcription regulation</keyword>
<dbReference type="SUPFAM" id="SSF46689">
    <property type="entry name" value="Homeodomain-like"/>
    <property type="match status" value="1"/>
</dbReference>
<evidence type="ECO:0000313" key="6">
    <source>
        <dbReference type="Proteomes" id="UP000539350"/>
    </source>
</evidence>
<dbReference type="GO" id="GO:0003700">
    <property type="term" value="F:DNA-binding transcription factor activity"/>
    <property type="evidence" value="ECO:0007669"/>
    <property type="project" value="InterPro"/>
</dbReference>
<dbReference type="PANTHER" id="PTHR47894:SF1">
    <property type="entry name" value="HTH-TYPE TRANSCRIPTIONAL REGULATOR VQSM"/>
    <property type="match status" value="1"/>
</dbReference>
<gene>
    <name evidence="5" type="ORF">H2508_12955</name>
</gene>
<organism evidence="5 6">
    <name type="scientific">Sediminihaliea albiluteola</name>
    <dbReference type="NCBI Taxonomy" id="2758564"/>
    <lineage>
        <taxon>Bacteria</taxon>
        <taxon>Pseudomonadati</taxon>
        <taxon>Pseudomonadota</taxon>
        <taxon>Gammaproteobacteria</taxon>
        <taxon>Cellvibrionales</taxon>
        <taxon>Halieaceae</taxon>
        <taxon>Sediminihaliea</taxon>
    </lineage>
</organism>
<comment type="caution">
    <text evidence="5">The sequence shown here is derived from an EMBL/GenBank/DDBJ whole genome shotgun (WGS) entry which is preliminary data.</text>
</comment>
<sequence>MAIPTVSPSFMHAVFEYLASQGIDESTVLKQLKRRDKRQLVVNGRVALQDYQNLFAVGEALTEDNYFGLHMGASPMPRTWGLVSHLVMAAPNPLLAITALMNYSRLQLDFAQFDLSEPEGDELVLSWHSNAARRPSRHVIEHVFANIMALANTQAGYPSQRVSIEFKHDYVGDAGHVEKVLNASVSFGCSGDRIFVPKQFLQLQSQYAQDDLFSFGEELARQRLLELRGADKLINSVRESILNQLPFGLPKVAATAKTLDMTARTLQRRLQERHLSYKALLDEVRRELARELVQKPELSLSDVADYLGFNDQSAFQHAFQRWENTTPGKFRKSLAGKLKL</sequence>
<dbReference type="GO" id="GO:0005829">
    <property type="term" value="C:cytosol"/>
    <property type="evidence" value="ECO:0007669"/>
    <property type="project" value="TreeGrafter"/>
</dbReference>
<proteinExistence type="predicted"/>
<evidence type="ECO:0000313" key="5">
    <source>
        <dbReference type="EMBL" id="MBA6414021.1"/>
    </source>
</evidence>
<dbReference type="InterPro" id="IPR032687">
    <property type="entry name" value="AraC-type_N"/>
</dbReference>
<dbReference type="Pfam" id="PF12625">
    <property type="entry name" value="Arabinose_bd"/>
    <property type="match status" value="1"/>
</dbReference>
<dbReference type="Pfam" id="PF12833">
    <property type="entry name" value="HTH_18"/>
    <property type="match status" value="1"/>
</dbReference>
<dbReference type="InterPro" id="IPR009057">
    <property type="entry name" value="Homeodomain-like_sf"/>
</dbReference>
<keyword evidence="3" id="KW-0804">Transcription</keyword>